<dbReference type="Proteomes" id="UP000834106">
    <property type="component" value="Chromosome 11"/>
</dbReference>
<dbReference type="InterPro" id="IPR002657">
    <property type="entry name" value="BilAc:Na_symport/Acr3"/>
</dbReference>
<evidence type="ECO:0000256" key="2">
    <source>
        <dbReference type="ARBA" id="ARBA00004141"/>
    </source>
</evidence>
<dbReference type="InterPro" id="IPR004710">
    <property type="entry name" value="Bilac:Na_transpt"/>
</dbReference>
<accession>A0AAD2DWW6</accession>
<reference evidence="8" key="1">
    <citation type="submission" date="2023-05" db="EMBL/GenBank/DDBJ databases">
        <authorList>
            <person name="Huff M."/>
        </authorList>
    </citation>
    <scope>NUCLEOTIDE SEQUENCE</scope>
</reference>
<evidence type="ECO:0000313" key="8">
    <source>
        <dbReference type="EMBL" id="CAI9770682.1"/>
    </source>
</evidence>
<evidence type="ECO:0000256" key="6">
    <source>
        <dbReference type="ARBA" id="ARBA00023136"/>
    </source>
</evidence>
<evidence type="ECO:0000313" key="9">
    <source>
        <dbReference type="Proteomes" id="UP000834106"/>
    </source>
</evidence>
<keyword evidence="9" id="KW-1185">Reference proteome</keyword>
<dbReference type="PANTHER" id="PTHR10361:SF33">
    <property type="entry name" value="SODIUM_METABOLITE COTRANSPORTER BASS3, CHLOROPLASTIC-RELATED"/>
    <property type="match status" value="1"/>
</dbReference>
<feature type="signal peptide" evidence="7">
    <location>
        <begin position="1"/>
        <end position="20"/>
    </location>
</feature>
<dbReference type="Gene3D" id="1.20.1530.20">
    <property type="match status" value="1"/>
</dbReference>
<evidence type="ECO:0000256" key="4">
    <source>
        <dbReference type="ARBA" id="ARBA00022692"/>
    </source>
</evidence>
<evidence type="ECO:0000256" key="1">
    <source>
        <dbReference type="ARBA" id="ARBA00004119"/>
    </source>
</evidence>
<name>A0AAD2DWW6_9LAMI</name>
<dbReference type="InterPro" id="IPR038770">
    <property type="entry name" value="Na+/solute_symporter_sf"/>
</dbReference>
<evidence type="ECO:0000256" key="5">
    <source>
        <dbReference type="ARBA" id="ARBA00022989"/>
    </source>
</evidence>
<comment type="similarity">
    <text evidence="3">Belongs to the bile acid:sodium symporter (BASS) (TC 2.A.28) family.</text>
</comment>
<organism evidence="8 9">
    <name type="scientific">Fraxinus pennsylvanica</name>
    <dbReference type="NCBI Taxonomy" id="56036"/>
    <lineage>
        <taxon>Eukaryota</taxon>
        <taxon>Viridiplantae</taxon>
        <taxon>Streptophyta</taxon>
        <taxon>Embryophyta</taxon>
        <taxon>Tracheophyta</taxon>
        <taxon>Spermatophyta</taxon>
        <taxon>Magnoliopsida</taxon>
        <taxon>eudicotyledons</taxon>
        <taxon>Gunneridae</taxon>
        <taxon>Pentapetalae</taxon>
        <taxon>asterids</taxon>
        <taxon>lamiids</taxon>
        <taxon>Lamiales</taxon>
        <taxon>Oleaceae</taxon>
        <taxon>Oleeae</taxon>
        <taxon>Fraxinus</taxon>
    </lineage>
</organism>
<proteinExistence type="inferred from homology"/>
<evidence type="ECO:0000256" key="3">
    <source>
        <dbReference type="ARBA" id="ARBA00006528"/>
    </source>
</evidence>
<comment type="subcellular location">
    <subcellularLocation>
        <location evidence="2">Membrane</location>
        <topology evidence="2">Multi-pass membrane protein</topology>
    </subcellularLocation>
    <subcellularLocation>
        <location evidence="1">Plastid</location>
        <location evidence="1">Chloroplast envelope</location>
    </subcellularLocation>
</comment>
<feature type="chain" id="PRO_5042271496" description="PIN-like protein" evidence="7">
    <location>
        <begin position="21"/>
        <end position="103"/>
    </location>
</feature>
<dbReference type="GO" id="GO:0009941">
    <property type="term" value="C:chloroplast envelope"/>
    <property type="evidence" value="ECO:0007669"/>
    <property type="project" value="UniProtKB-SubCell"/>
</dbReference>
<dbReference type="EMBL" id="OU503046">
    <property type="protein sequence ID" value="CAI9770682.1"/>
    <property type="molecule type" value="Genomic_DNA"/>
</dbReference>
<dbReference type="GO" id="GO:0016020">
    <property type="term" value="C:membrane"/>
    <property type="evidence" value="ECO:0007669"/>
    <property type="project" value="UniProtKB-SubCell"/>
</dbReference>
<dbReference type="Pfam" id="PF01758">
    <property type="entry name" value="SBF"/>
    <property type="match status" value="1"/>
</dbReference>
<evidence type="ECO:0000256" key="7">
    <source>
        <dbReference type="SAM" id="SignalP"/>
    </source>
</evidence>
<evidence type="ECO:0008006" key="10">
    <source>
        <dbReference type="Google" id="ProtNLM"/>
    </source>
</evidence>
<dbReference type="PANTHER" id="PTHR10361">
    <property type="entry name" value="SODIUM-BILE ACID COTRANSPORTER"/>
    <property type="match status" value="1"/>
</dbReference>
<keyword evidence="7" id="KW-0732">Signal</keyword>
<sequence length="103" mass="11015">MLPFVVFLTAVAALYQPSTFTWVSKESYPPALGGIMLSIGIRLSIDDIALAFKRPALLSVGFAAQYVLKLALGVLVAQGFGMSPMFFSCLMLPGHNYQATPAS</sequence>
<keyword evidence="4" id="KW-0812">Transmembrane</keyword>
<dbReference type="AlphaFoldDB" id="A0AAD2DWW6"/>
<keyword evidence="6" id="KW-0472">Membrane</keyword>
<gene>
    <name evidence="8" type="ORF">FPE_LOCUS18112</name>
</gene>
<keyword evidence="5" id="KW-1133">Transmembrane helix</keyword>
<protein>
    <recommendedName>
        <fullName evidence="10">PIN-like protein</fullName>
    </recommendedName>
</protein>